<keyword evidence="2" id="KW-0732">Signal</keyword>
<evidence type="ECO:0000256" key="1">
    <source>
        <dbReference type="SAM" id="MobiDB-lite"/>
    </source>
</evidence>
<evidence type="ECO:0000313" key="3">
    <source>
        <dbReference type="EMBL" id="KNC21337.1"/>
    </source>
</evidence>
<accession>A0A0L0BMV2</accession>
<gene>
    <name evidence="3" type="ORF">FF38_06645</name>
</gene>
<evidence type="ECO:0000313" key="4">
    <source>
        <dbReference type="Proteomes" id="UP000037069"/>
    </source>
</evidence>
<dbReference type="Proteomes" id="UP000037069">
    <property type="component" value="Unassembled WGS sequence"/>
</dbReference>
<dbReference type="STRING" id="7375.A0A0L0BMV2"/>
<feature type="chain" id="PRO_5005534923" evidence="2">
    <location>
        <begin position="28"/>
        <end position="455"/>
    </location>
</feature>
<feature type="compositionally biased region" description="Basic and acidic residues" evidence="1">
    <location>
        <begin position="203"/>
        <end position="218"/>
    </location>
</feature>
<feature type="compositionally biased region" description="Polar residues" evidence="1">
    <location>
        <begin position="415"/>
        <end position="427"/>
    </location>
</feature>
<feature type="region of interest" description="Disordered" evidence="1">
    <location>
        <begin position="121"/>
        <end position="147"/>
    </location>
</feature>
<feature type="region of interest" description="Disordered" evidence="1">
    <location>
        <begin position="203"/>
        <end position="225"/>
    </location>
</feature>
<reference evidence="3 4" key="1">
    <citation type="journal article" date="2015" name="Nat. Commun.">
        <title>Lucilia cuprina genome unlocks parasitic fly biology to underpin future interventions.</title>
        <authorList>
            <person name="Anstead C.A."/>
            <person name="Korhonen P.K."/>
            <person name="Young N.D."/>
            <person name="Hall R.S."/>
            <person name="Jex A.R."/>
            <person name="Murali S.C."/>
            <person name="Hughes D.S."/>
            <person name="Lee S.F."/>
            <person name="Perry T."/>
            <person name="Stroehlein A.J."/>
            <person name="Ansell B.R."/>
            <person name="Breugelmans B."/>
            <person name="Hofmann A."/>
            <person name="Qu J."/>
            <person name="Dugan S."/>
            <person name="Lee S.L."/>
            <person name="Chao H."/>
            <person name="Dinh H."/>
            <person name="Han Y."/>
            <person name="Doddapaneni H.V."/>
            <person name="Worley K.C."/>
            <person name="Muzny D.M."/>
            <person name="Ioannidis P."/>
            <person name="Waterhouse R.M."/>
            <person name="Zdobnov E.M."/>
            <person name="James P.J."/>
            <person name="Bagnall N.H."/>
            <person name="Kotze A.C."/>
            <person name="Gibbs R.A."/>
            <person name="Richards S."/>
            <person name="Batterham P."/>
            <person name="Gasser R.B."/>
        </authorList>
    </citation>
    <scope>NUCLEOTIDE SEQUENCE [LARGE SCALE GENOMIC DNA]</scope>
    <source>
        <strain evidence="3 4">LS</strain>
        <tissue evidence="3">Full body</tissue>
    </source>
</reference>
<sequence length="455" mass="53590">MFCCHRRLTTRSAVIVLIYCLIPTVLALQIPKDVEILEGYEFDESPEYYATDANYYEARSMMTGHNKAIRNKRSTLEYDQAKGLISKTGFNKKFQESLIHNVESDRIDVQQSTVINKQDQEELKAEAREDDNGREGELGEALPKAEKQIMDPDYDYYSQRHIASWKDHVNVDHSVNDDDTVAEATSGYAARARQARVNFITQPRKENEPPKELPEPRVTKVTPPLIKPHYDQKFGAAAAPSYNYEMYPSRSYDPYLRRYDRFDEQYSRYDPYNYEDHFLYRRHYDPYDSYSPRMPQYPEPYYNYPDRRYDIPEPREYLPLYNNEIYEKSAYAPINYPDPYPASSKYPIDYTAPSKYPVDYTRSNKRIVYYAHLPEIVRTPYDYAANNYNRDQRYDGLLTPTKTLPNTYKIDKTGTPATLSSNPNVNTDHYDYMKRDKKDRVTPKPIKVNSNNGRQ</sequence>
<name>A0A0L0BMV2_LUCCU</name>
<evidence type="ECO:0000256" key="2">
    <source>
        <dbReference type="SAM" id="SignalP"/>
    </source>
</evidence>
<protein>
    <submittedName>
        <fullName evidence="3">Uncharacterized protein</fullName>
    </submittedName>
</protein>
<dbReference type="EMBL" id="JRES01001630">
    <property type="protein sequence ID" value="KNC21337.1"/>
    <property type="molecule type" value="Genomic_DNA"/>
</dbReference>
<keyword evidence="4" id="KW-1185">Reference proteome</keyword>
<feature type="signal peptide" evidence="2">
    <location>
        <begin position="1"/>
        <end position="27"/>
    </location>
</feature>
<dbReference type="OMA" id="YEYPAAP"/>
<feature type="region of interest" description="Disordered" evidence="1">
    <location>
        <begin position="408"/>
        <end position="430"/>
    </location>
</feature>
<feature type="region of interest" description="Disordered" evidence="1">
    <location>
        <begin position="436"/>
        <end position="455"/>
    </location>
</feature>
<organism evidence="3 4">
    <name type="scientific">Lucilia cuprina</name>
    <name type="common">Green bottle fly</name>
    <name type="synonym">Australian sheep blowfly</name>
    <dbReference type="NCBI Taxonomy" id="7375"/>
    <lineage>
        <taxon>Eukaryota</taxon>
        <taxon>Metazoa</taxon>
        <taxon>Ecdysozoa</taxon>
        <taxon>Arthropoda</taxon>
        <taxon>Hexapoda</taxon>
        <taxon>Insecta</taxon>
        <taxon>Pterygota</taxon>
        <taxon>Neoptera</taxon>
        <taxon>Endopterygota</taxon>
        <taxon>Diptera</taxon>
        <taxon>Brachycera</taxon>
        <taxon>Muscomorpha</taxon>
        <taxon>Oestroidea</taxon>
        <taxon>Calliphoridae</taxon>
        <taxon>Luciliinae</taxon>
        <taxon>Lucilia</taxon>
    </lineage>
</organism>
<dbReference type="AlphaFoldDB" id="A0A0L0BMV2"/>
<dbReference type="OrthoDB" id="7671074at2759"/>
<proteinExistence type="predicted"/>
<comment type="caution">
    <text evidence="3">The sequence shown here is derived from an EMBL/GenBank/DDBJ whole genome shotgun (WGS) entry which is preliminary data.</text>
</comment>